<feature type="non-terminal residue" evidence="2">
    <location>
        <position position="247"/>
    </location>
</feature>
<feature type="compositionally biased region" description="Basic and acidic residues" evidence="1">
    <location>
        <begin position="99"/>
        <end position="108"/>
    </location>
</feature>
<organism evidence="2">
    <name type="scientific">Tanacetum cinerariifolium</name>
    <name type="common">Dalmatian daisy</name>
    <name type="synonym">Chrysanthemum cinerariifolium</name>
    <dbReference type="NCBI Taxonomy" id="118510"/>
    <lineage>
        <taxon>Eukaryota</taxon>
        <taxon>Viridiplantae</taxon>
        <taxon>Streptophyta</taxon>
        <taxon>Embryophyta</taxon>
        <taxon>Tracheophyta</taxon>
        <taxon>Spermatophyta</taxon>
        <taxon>Magnoliopsida</taxon>
        <taxon>eudicotyledons</taxon>
        <taxon>Gunneridae</taxon>
        <taxon>Pentapetalae</taxon>
        <taxon>asterids</taxon>
        <taxon>campanulids</taxon>
        <taxon>Asterales</taxon>
        <taxon>Asteraceae</taxon>
        <taxon>Asteroideae</taxon>
        <taxon>Anthemideae</taxon>
        <taxon>Anthemidinae</taxon>
        <taxon>Tanacetum</taxon>
    </lineage>
</organism>
<feature type="compositionally biased region" description="Polar residues" evidence="1">
    <location>
        <begin position="89"/>
        <end position="98"/>
    </location>
</feature>
<proteinExistence type="predicted"/>
<dbReference type="AlphaFoldDB" id="A0A699QSK6"/>
<feature type="region of interest" description="Disordered" evidence="1">
    <location>
        <begin position="89"/>
        <end position="112"/>
    </location>
</feature>
<protein>
    <submittedName>
        <fullName evidence="2">Ribonuclease H-like domain-containing protein</fullName>
    </submittedName>
</protein>
<sequence>GYDSQLNERDLNNIHVNKSKVFESVSDSSVIESEEDNNQVNDRFKAAEGYHAVSPPYTGNFMPPRPDMSFAGLDDFVFKSEMSKTVTSMHETEISASKTSKESMEKPKTVRSSAPLIEEYESDSDDDCEIRPSIEQNKPSYAKMNFVKSKNTRKSVIEQHTYRQAKNLRKSHNSRIDKRNWNGMMTHKLGDGFEFKKKACFVCGSLNHLIKDSVATKSGQVPVNTTKQSSPRAAASISIARPVNTAV</sequence>
<dbReference type="EMBL" id="BKCJ011026180">
    <property type="protein sequence ID" value="GFC69827.1"/>
    <property type="molecule type" value="Genomic_DNA"/>
</dbReference>
<accession>A0A699QSK6</accession>
<feature type="non-terminal residue" evidence="2">
    <location>
        <position position="1"/>
    </location>
</feature>
<evidence type="ECO:0000256" key="1">
    <source>
        <dbReference type="SAM" id="MobiDB-lite"/>
    </source>
</evidence>
<evidence type="ECO:0000313" key="2">
    <source>
        <dbReference type="EMBL" id="GFC69827.1"/>
    </source>
</evidence>
<reference evidence="2" key="1">
    <citation type="journal article" date="2019" name="Sci. Rep.">
        <title>Draft genome of Tanacetum cinerariifolium, the natural source of mosquito coil.</title>
        <authorList>
            <person name="Yamashiro T."/>
            <person name="Shiraishi A."/>
            <person name="Satake H."/>
            <person name="Nakayama K."/>
        </authorList>
    </citation>
    <scope>NUCLEOTIDE SEQUENCE</scope>
</reference>
<name>A0A699QSK6_TANCI</name>
<comment type="caution">
    <text evidence="2">The sequence shown here is derived from an EMBL/GenBank/DDBJ whole genome shotgun (WGS) entry which is preliminary data.</text>
</comment>
<gene>
    <name evidence="2" type="ORF">Tci_841797</name>
</gene>